<evidence type="ECO:0000313" key="1">
    <source>
        <dbReference type="EMBL" id="JAD20736.1"/>
    </source>
</evidence>
<dbReference type="EMBL" id="GBRH01277159">
    <property type="protein sequence ID" value="JAD20736.1"/>
    <property type="molecule type" value="Transcribed_RNA"/>
</dbReference>
<proteinExistence type="predicted"/>
<organism evidence="1">
    <name type="scientific">Arundo donax</name>
    <name type="common">Giant reed</name>
    <name type="synonym">Donax arundinaceus</name>
    <dbReference type="NCBI Taxonomy" id="35708"/>
    <lineage>
        <taxon>Eukaryota</taxon>
        <taxon>Viridiplantae</taxon>
        <taxon>Streptophyta</taxon>
        <taxon>Embryophyta</taxon>
        <taxon>Tracheophyta</taxon>
        <taxon>Spermatophyta</taxon>
        <taxon>Magnoliopsida</taxon>
        <taxon>Liliopsida</taxon>
        <taxon>Poales</taxon>
        <taxon>Poaceae</taxon>
        <taxon>PACMAD clade</taxon>
        <taxon>Arundinoideae</taxon>
        <taxon>Arundineae</taxon>
        <taxon>Arundo</taxon>
    </lineage>
</organism>
<protein>
    <submittedName>
        <fullName evidence="1">Uncharacterized protein</fullName>
    </submittedName>
</protein>
<accession>A0A0A8Y389</accession>
<reference evidence="1" key="2">
    <citation type="journal article" date="2015" name="Data Brief">
        <title>Shoot transcriptome of the giant reed, Arundo donax.</title>
        <authorList>
            <person name="Barrero R.A."/>
            <person name="Guerrero F.D."/>
            <person name="Moolhuijzen P."/>
            <person name="Goolsby J.A."/>
            <person name="Tidwell J."/>
            <person name="Bellgard S.E."/>
            <person name="Bellgard M.I."/>
        </authorList>
    </citation>
    <scope>NUCLEOTIDE SEQUENCE</scope>
    <source>
        <tissue evidence="1">Shoot tissue taken approximately 20 cm above the soil surface</tissue>
    </source>
</reference>
<dbReference type="AlphaFoldDB" id="A0A0A8Y389"/>
<sequence length="51" mass="6028">MLSNMFCFRVLYVLGNQFFLLLLKLRNADCLLNYFVTDLKQASHSLALYCY</sequence>
<reference evidence="1" key="1">
    <citation type="submission" date="2014-09" db="EMBL/GenBank/DDBJ databases">
        <authorList>
            <person name="Magalhaes I.L.F."/>
            <person name="Oliveira U."/>
            <person name="Santos F.R."/>
            <person name="Vidigal T.H.D.A."/>
            <person name="Brescovit A.D."/>
            <person name="Santos A.J."/>
        </authorList>
    </citation>
    <scope>NUCLEOTIDE SEQUENCE</scope>
    <source>
        <tissue evidence="1">Shoot tissue taken approximately 20 cm above the soil surface</tissue>
    </source>
</reference>
<name>A0A0A8Y389_ARUDO</name>